<dbReference type="AlphaFoldDB" id="A0A4Y6CDZ6"/>
<evidence type="ECO:0000313" key="2">
    <source>
        <dbReference type="EMBL" id="NOJ76939.1"/>
    </source>
</evidence>
<name>A0A4Y6CDZ6_MYXXA</name>
<accession>A0A4Y6CDZ6</accession>
<dbReference type="EMBL" id="JABFNT010000003">
    <property type="protein sequence ID" value="NOJ76939.1"/>
    <property type="molecule type" value="Genomic_DNA"/>
</dbReference>
<sequence>MADTPPPAESPSSAAPPPRPNERKSALAKRLPLLLLVALGLYLWQVTGTPERDVAFQLAGPGWASVRAVDLQISDPEGQLLKREERFFPSGPPPELTYKVDLPEGTWDAALFVKREGSDARVRLETELVVGEGQYIVQQLQLPAAVR</sequence>
<comment type="caution">
    <text evidence="2">The sequence shown here is derived from an EMBL/GenBank/DDBJ whole genome shotgun (WGS) entry which is preliminary data.</text>
</comment>
<dbReference type="Proteomes" id="UP000533080">
    <property type="component" value="Unassembled WGS sequence"/>
</dbReference>
<feature type="compositionally biased region" description="Pro residues" evidence="1">
    <location>
        <begin position="1"/>
        <end position="19"/>
    </location>
</feature>
<evidence type="ECO:0000313" key="3">
    <source>
        <dbReference type="Proteomes" id="UP000533080"/>
    </source>
</evidence>
<protein>
    <submittedName>
        <fullName evidence="2">Uncharacterized protein</fullName>
    </submittedName>
</protein>
<reference evidence="2 3" key="1">
    <citation type="submission" date="2020-05" db="EMBL/GenBank/DDBJ databases">
        <authorList>
            <person name="Whitworth D."/>
        </authorList>
    </citation>
    <scope>NUCLEOTIDE SEQUENCE [LARGE SCALE GENOMIC DNA]</scope>
    <source>
        <strain evidence="2 3">AM005</strain>
    </source>
</reference>
<organism evidence="2 3">
    <name type="scientific">Myxococcus xanthus</name>
    <dbReference type="NCBI Taxonomy" id="34"/>
    <lineage>
        <taxon>Bacteria</taxon>
        <taxon>Pseudomonadati</taxon>
        <taxon>Myxococcota</taxon>
        <taxon>Myxococcia</taxon>
        <taxon>Myxococcales</taxon>
        <taxon>Cystobacterineae</taxon>
        <taxon>Myxococcaceae</taxon>
        <taxon>Myxococcus</taxon>
    </lineage>
</organism>
<dbReference type="RefSeq" id="WP_140862917.1">
    <property type="nucleotide sequence ID" value="NZ_CP017171.1"/>
</dbReference>
<proteinExistence type="predicted"/>
<evidence type="ECO:0000256" key="1">
    <source>
        <dbReference type="SAM" id="MobiDB-lite"/>
    </source>
</evidence>
<gene>
    <name evidence="2" type="ORF">HNV28_00925</name>
</gene>
<feature type="region of interest" description="Disordered" evidence="1">
    <location>
        <begin position="1"/>
        <end position="24"/>
    </location>
</feature>